<dbReference type="EMBL" id="ML119739">
    <property type="protein sequence ID" value="RPA76701.1"/>
    <property type="molecule type" value="Genomic_DNA"/>
</dbReference>
<name>A0A3N4HXK4_ASCIM</name>
<keyword evidence="2" id="KW-1185">Reference proteome</keyword>
<evidence type="ECO:0000313" key="1">
    <source>
        <dbReference type="EMBL" id="RPA76701.1"/>
    </source>
</evidence>
<gene>
    <name evidence="1" type="ORF">BJ508DRAFT_330850</name>
</gene>
<sequence length="128" mass="14193">MSHSPSPFRHLHLSRRRNTFIPIAPTLLCYRSVTVVLTAPTLVFPPFRHWRTTAPALGLTARTLAFTLPAIVFTAPTLAFPPLLHSVSPLRHLPSLSRTCIHCVDTGVPTAPTLVLANTHRPDIRHRS</sequence>
<dbReference type="AlphaFoldDB" id="A0A3N4HXK4"/>
<organism evidence="1 2">
    <name type="scientific">Ascobolus immersus RN42</name>
    <dbReference type="NCBI Taxonomy" id="1160509"/>
    <lineage>
        <taxon>Eukaryota</taxon>
        <taxon>Fungi</taxon>
        <taxon>Dikarya</taxon>
        <taxon>Ascomycota</taxon>
        <taxon>Pezizomycotina</taxon>
        <taxon>Pezizomycetes</taxon>
        <taxon>Pezizales</taxon>
        <taxon>Ascobolaceae</taxon>
        <taxon>Ascobolus</taxon>
    </lineage>
</organism>
<dbReference type="Proteomes" id="UP000275078">
    <property type="component" value="Unassembled WGS sequence"/>
</dbReference>
<proteinExistence type="predicted"/>
<evidence type="ECO:0000313" key="2">
    <source>
        <dbReference type="Proteomes" id="UP000275078"/>
    </source>
</evidence>
<reference evidence="1 2" key="1">
    <citation type="journal article" date="2018" name="Nat. Ecol. Evol.">
        <title>Pezizomycetes genomes reveal the molecular basis of ectomycorrhizal truffle lifestyle.</title>
        <authorList>
            <person name="Murat C."/>
            <person name="Payen T."/>
            <person name="Noel B."/>
            <person name="Kuo A."/>
            <person name="Morin E."/>
            <person name="Chen J."/>
            <person name="Kohler A."/>
            <person name="Krizsan K."/>
            <person name="Balestrini R."/>
            <person name="Da Silva C."/>
            <person name="Montanini B."/>
            <person name="Hainaut M."/>
            <person name="Levati E."/>
            <person name="Barry K.W."/>
            <person name="Belfiori B."/>
            <person name="Cichocki N."/>
            <person name="Clum A."/>
            <person name="Dockter R.B."/>
            <person name="Fauchery L."/>
            <person name="Guy J."/>
            <person name="Iotti M."/>
            <person name="Le Tacon F."/>
            <person name="Lindquist E.A."/>
            <person name="Lipzen A."/>
            <person name="Malagnac F."/>
            <person name="Mello A."/>
            <person name="Molinier V."/>
            <person name="Miyauchi S."/>
            <person name="Poulain J."/>
            <person name="Riccioni C."/>
            <person name="Rubini A."/>
            <person name="Sitrit Y."/>
            <person name="Splivallo R."/>
            <person name="Traeger S."/>
            <person name="Wang M."/>
            <person name="Zifcakova L."/>
            <person name="Wipf D."/>
            <person name="Zambonelli A."/>
            <person name="Paolocci F."/>
            <person name="Nowrousian M."/>
            <person name="Ottonello S."/>
            <person name="Baldrian P."/>
            <person name="Spatafora J.W."/>
            <person name="Henrissat B."/>
            <person name="Nagy L.G."/>
            <person name="Aury J.M."/>
            <person name="Wincker P."/>
            <person name="Grigoriev I.V."/>
            <person name="Bonfante P."/>
            <person name="Martin F.M."/>
        </authorList>
    </citation>
    <scope>NUCLEOTIDE SEQUENCE [LARGE SCALE GENOMIC DNA]</scope>
    <source>
        <strain evidence="1 2">RN42</strain>
    </source>
</reference>
<protein>
    <submittedName>
        <fullName evidence="1">Uncharacterized protein</fullName>
    </submittedName>
</protein>
<accession>A0A3N4HXK4</accession>